<sequence length="178" mass="18586">MRRSLAAAFAAVLALFLIAATPGAACACSCVEQTDAEAFADADAVFTGTLDDIDEEGFQFGVADGPATLEFEVDEVYKGEVSERQGVVTIGGDASCGWRPPEGERYLVVAYFEDGELHAGLCGGSRALDEGPIVFDVEAYAPEPGESGLAPFPVWPVVGAAALVAAAAVWIVLRRRRA</sequence>
<dbReference type="InterPro" id="IPR008993">
    <property type="entry name" value="TIMP-like_OB-fold"/>
</dbReference>
<proteinExistence type="predicted"/>
<accession>A0A4S8PEM2</accession>
<keyword evidence="2" id="KW-0732">Signal</keyword>
<dbReference type="PROSITE" id="PS51257">
    <property type="entry name" value="PROKAR_LIPOPROTEIN"/>
    <property type="match status" value="1"/>
</dbReference>
<keyword evidence="1" id="KW-0472">Membrane</keyword>
<comment type="caution">
    <text evidence="3">The sequence shown here is derived from an EMBL/GenBank/DDBJ whole genome shotgun (WGS) entry which is preliminary data.</text>
</comment>
<dbReference type="RefSeq" id="WP_136530287.1">
    <property type="nucleotide sequence ID" value="NZ_STGX01000009.1"/>
</dbReference>
<dbReference type="OrthoDB" id="4763022at2"/>
<keyword evidence="4" id="KW-1185">Reference proteome</keyword>
<evidence type="ECO:0000256" key="1">
    <source>
        <dbReference type="SAM" id="Phobius"/>
    </source>
</evidence>
<dbReference type="Gene3D" id="2.40.50.120">
    <property type="match status" value="1"/>
</dbReference>
<reference evidence="3 4" key="1">
    <citation type="journal article" date="2018" name="Int. J. Syst. Evol. Microbiol.">
        <title>Glycomyces paridis sp. nov., isolated from the medicinal plant Paris polyphylla.</title>
        <authorList>
            <person name="Fang X.M."/>
            <person name="Bai J.L."/>
            <person name="Su J."/>
            <person name="Zhao L.L."/>
            <person name="Liu H.Y."/>
            <person name="Ma B.P."/>
            <person name="Zhang Y.Q."/>
            <person name="Yu L.Y."/>
        </authorList>
    </citation>
    <scope>NUCLEOTIDE SEQUENCE [LARGE SCALE GENOMIC DNA]</scope>
    <source>
        <strain evidence="3 4">CPCC 204357</strain>
    </source>
</reference>
<keyword evidence="1" id="KW-0812">Transmembrane</keyword>
<feature type="transmembrane region" description="Helical" evidence="1">
    <location>
        <begin position="154"/>
        <end position="173"/>
    </location>
</feature>
<keyword evidence="1" id="KW-1133">Transmembrane helix</keyword>
<feature type="chain" id="PRO_5020342481" evidence="2">
    <location>
        <begin position="28"/>
        <end position="178"/>
    </location>
</feature>
<dbReference type="AlphaFoldDB" id="A0A4S8PEM2"/>
<evidence type="ECO:0000313" key="3">
    <source>
        <dbReference type="EMBL" id="THV28055.1"/>
    </source>
</evidence>
<dbReference type="Proteomes" id="UP000305792">
    <property type="component" value="Unassembled WGS sequence"/>
</dbReference>
<organism evidence="3 4">
    <name type="scientific">Glycomyces paridis</name>
    <dbReference type="NCBI Taxonomy" id="2126555"/>
    <lineage>
        <taxon>Bacteria</taxon>
        <taxon>Bacillati</taxon>
        <taxon>Actinomycetota</taxon>
        <taxon>Actinomycetes</taxon>
        <taxon>Glycomycetales</taxon>
        <taxon>Glycomycetaceae</taxon>
        <taxon>Glycomyces</taxon>
    </lineage>
</organism>
<feature type="signal peptide" evidence="2">
    <location>
        <begin position="1"/>
        <end position="27"/>
    </location>
</feature>
<protein>
    <submittedName>
        <fullName evidence="3">Uncharacterized protein</fullName>
    </submittedName>
</protein>
<dbReference type="SUPFAM" id="SSF50242">
    <property type="entry name" value="TIMP-like"/>
    <property type="match status" value="1"/>
</dbReference>
<dbReference type="EMBL" id="STGX01000009">
    <property type="protein sequence ID" value="THV28055.1"/>
    <property type="molecule type" value="Genomic_DNA"/>
</dbReference>
<evidence type="ECO:0000313" key="4">
    <source>
        <dbReference type="Proteomes" id="UP000305792"/>
    </source>
</evidence>
<name>A0A4S8PEM2_9ACTN</name>
<gene>
    <name evidence="3" type="ORF">E9998_13840</name>
</gene>
<evidence type="ECO:0000256" key="2">
    <source>
        <dbReference type="SAM" id="SignalP"/>
    </source>
</evidence>